<evidence type="ECO:0000256" key="5">
    <source>
        <dbReference type="ARBA" id="ARBA00022692"/>
    </source>
</evidence>
<dbReference type="CDD" id="cd00082">
    <property type="entry name" value="HisKA"/>
    <property type="match status" value="1"/>
</dbReference>
<sequence>MSKSRTSLLNTVFRDLLLPGIIAAVLGVLIVYNLVKEEYDELQDVALMSKAQLILQVIEAHASAPDLPASVNLADMLAFEQVIITDDDERSIFWLLDAEAQVIAQSANADPALLPAQIDGLMTAQAHRIASATATGPEPLTVVVATPMSERNEAIRDVLLGVILGFGLLGMLGAIAAYRAIRRSAAVIADLSVEIATKDVHDLSPINRGNAFAEIEPAIDTVDTLMARLDAALTAERAFATNAAHELRTPVAICLAHVQRLKAKLADPATLGSAAEIEQGLKRLTRLIERLLQLSRVQSGLGSGATVTDIVPVIRLLLRELRDRVATPEMLEVAEPQSSWFSPVDPDAVGIILNNLFDNALKHASGTVPMVVDASQTGRIVISNDCAPLASADLRKISQRFVRNAPLSDGFGLGLSIVQELCVQSGTEFEITSPTPGQTSGFTAVLIFPLGENPAQSVTE</sequence>
<dbReference type="PANTHER" id="PTHR45436:SF5">
    <property type="entry name" value="SENSOR HISTIDINE KINASE TRCS"/>
    <property type="match status" value="1"/>
</dbReference>
<keyword evidence="11" id="KW-1185">Reference proteome</keyword>
<name>A0A1I1WTT4_9RHOB</name>
<dbReference type="Pfam" id="PF08521">
    <property type="entry name" value="2CSK_N"/>
    <property type="match status" value="1"/>
</dbReference>
<evidence type="ECO:0000313" key="10">
    <source>
        <dbReference type="EMBL" id="SFD98615.1"/>
    </source>
</evidence>
<evidence type="ECO:0000256" key="2">
    <source>
        <dbReference type="ARBA" id="ARBA00012438"/>
    </source>
</evidence>
<keyword evidence="4" id="KW-0808">Transferase</keyword>
<gene>
    <name evidence="10" type="ORF">SAMN04488523_104142</name>
</gene>
<dbReference type="Pfam" id="PF00512">
    <property type="entry name" value="HisKA"/>
    <property type="match status" value="1"/>
</dbReference>
<reference evidence="10 11" key="1">
    <citation type="submission" date="2016-10" db="EMBL/GenBank/DDBJ databases">
        <authorList>
            <person name="de Groot N.N."/>
        </authorList>
    </citation>
    <scope>NUCLEOTIDE SEQUENCE [LARGE SCALE GENOMIC DNA]</scope>
    <source>
        <strain evidence="10 11">DSM 11443</strain>
    </source>
</reference>
<dbReference type="Gene3D" id="3.30.565.10">
    <property type="entry name" value="Histidine kinase-like ATPase, C-terminal domain"/>
    <property type="match status" value="1"/>
</dbReference>
<protein>
    <recommendedName>
        <fullName evidence="2">histidine kinase</fullName>
        <ecNumber evidence="2">2.7.13.3</ecNumber>
    </recommendedName>
</protein>
<feature type="domain" description="Histidine kinase" evidence="9">
    <location>
        <begin position="242"/>
        <end position="452"/>
    </location>
</feature>
<dbReference type="InterPro" id="IPR036097">
    <property type="entry name" value="HisK_dim/P_sf"/>
</dbReference>
<proteinExistence type="predicted"/>
<evidence type="ECO:0000259" key="9">
    <source>
        <dbReference type="PROSITE" id="PS50109"/>
    </source>
</evidence>
<dbReference type="Proteomes" id="UP000198977">
    <property type="component" value="Unassembled WGS sequence"/>
</dbReference>
<dbReference type="EMBL" id="FOMW01000004">
    <property type="protein sequence ID" value="SFD98615.1"/>
    <property type="molecule type" value="Genomic_DNA"/>
</dbReference>
<dbReference type="GO" id="GO:0000155">
    <property type="term" value="F:phosphorelay sensor kinase activity"/>
    <property type="evidence" value="ECO:0007669"/>
    <property type="project" value="InterPro"/>
</dbReference>
<evidence type="ECO:0000256" key="1">
    <source>
        <dbReference type="ARBA" id="ARBA00000085"/>
    </source>
</evidence>
<evidence type="ECO:0000313" key="11">
    <source>
        <dbReference type="Proteomes" id="UP000198977"/>
    </source>
</evidence>
<dbReference type="PROSITE" id="PS50109">
    <property type="entry name" value="HIS_KIN"/>
    <property type="match status" value="1"/>
</dbReference>
<evidence type="ECO:0000256" key="4">
    <source>
        <dbReference type="ARBA" id="ARBA00022679"/>
    </source>
</evidence>
<dbReference type="Pfam" id="PF02518">
    <property type="entry name" value="HATPase_c"/>
    <property type="match status" value="1"/>
</dbReference>
<keyword evidence="6 10" id="KW-0418">Kinase</keyword>
<dbReference type="SUPFAM" id="SSF55874">
    <property type="entry name" value="ATPase domain of HSP90 chaperone/DNA topoisomerase II/histidine kinase"/>
    <property type="match status" value="1"/>
</dbReference>
<evidence type="ECO:0000256" key="7">
    <source>
        <dbReference type="ARBA" id="ARBA00022989"/>
    </source>
</evidence>
<dbReference type="SMART" id="SM00387">
    <property type="entry name" value="HATPase_c"/>
    <property type="match status" value="1"/>
</dbReference>
<dbReference type="SUPFAM" id="SSF47384">
    <property type="entry name" value="Homodimeric domain of signal transducing histidine kinase"/>
    <property type="match status" value="1"/>
</dbReference>
<keyword evidence="8" id="KW-0472">Membrane</keyword>
<dbReference type="InterPro" id="IPR036890">
    <property type="entry name" value="HATPase_C_sf"/>
</dbReference>
<dbReference type="InterPro" id="IPR003661">
    <property type="entry name" value="HisK_dim/P_dom"/>
</dbReference>
<dbReference type="AlphaFoldDB" id="A0A1I1WTT4"/>
<evidence type="ECO:0000256" key="3">
    <source>
        <dbReference type="ARBA" id="ARBA00022553"/>
    </source>
</evidence>
<comment type="catalytic activity">
    <reaction evidence="1">
        <text>ATP + protein L-histidine = ADP + protein N-phospho-L-histidine.</text>
        <dbReference type="EC" id="2.7.13.3"/>
    </reaction>
</comment>
<evidence type="ECO:0000256" key="8">
    <source>
        <dbReference type="SAM" id="Phobius"/>
    </source>
</evidence>
<dbReference type="EC" id="2.7.13.3" evidence="2"/>
<dbReference type="InterPro" id="IPR013727">
    <property type="entry name" value="2CSK_N"/>
</dbReference>
<organism evidence="10 11">
    <name type="scientific">Sulfitobacter brevis</name>
    <dbReference type="NCBI Taxonomy" id="74348"/>
    <lineage>
        <taxon>Bacteria</taxon>
        <taxon>Pseudomonadati</taxon>
        <taxon>Pseudomonadota</taxon>
        <taxon>Alphaproteobacteria</taxon>
        <taxon>Rhodobacterales</taxon>
        <taxon>Roseobacteraceae</taxon>
        <taxon>Sulfitobacter</taxon>
    </lineage>
</organism>
<dbReference type="STRING" id="74348.SAMN04488523_104142"/>
<dbReference type="OrthoDB" id="9809766at2"/>
<dbReference type="SMART" id="SM00388">
    <property type="entry name" value="HisKA"/>
    <property type="match status" value="1"/>
</dbReference>
<keyword evidence="7 8" id="KW-1133">Transmembrane helix</keyword>
<keyword evidence="5 8" id="KW-0812">Transmembrane</keyword>
<dbReference type="RefSeq" id="WP_093923072.1">
    <property type="nucleotide sequence ID" value="NZ_FOMW01000004.1"/>
</dbReference>
<feature type="transmembrane region" description="Helical" evidence="8">
    <location>
        <begin position="16"/>
        <end position="35"/>
    </location>
</feature>
<dbReference type="InterPro" id="IPR050428">
    <property type="entry name" value="TCS_sensor_his_kinase"/>
</dbReference>
<accession>A0A1I1WTT4</accession>
<dbReference type="Gene3D" id="1.10.287.130">
    <property type="match status" value="1"/>
</dbReference>
<evidence type="ECO:0000256" key="6">
    <source>
        <dbReference type="ARBA" id="ARBA00022777"/>
    </source>
</evidence>
<dbReference type="InterPro" id="IPR005467">
    <property type="entry name" value="His_kinase_dom"/>
</dbReference>
<keyword evidence="3" id="KW-0597">Phosphoprotein</keyword>
<feature type="transmembrane region" description="Helical" evidence="8">
    <location>
        <begin position="158"/>
        <end position="178"/>
    </location>
</feature>
<dbReference type="PANTHER" id="PTHR45436">
    <property type="entry name" value="SENSOR HISTIDINE KINASE YKOH"/>
    <property type="match status" value="1"/>
</dbReference>
<dbReference type="InterPro" id="IPR003594">
    <property type="entry name" value="HATPase_dom"/>
</dbReference>